<organism evidence="8">
    <name type="scientific">Octopus bimaculoides</name>
    <name type="common">California two-spotted octopus</name>
    <dbReference type="NCBI Taxonomy" id="37653"/>
    <lineage>
        <taxon>Eukaryota</taxon>
        <taxon>Metazoa</taxon>
        <taxon>Spiralia</taxon>
        <taxon>Lophotrochozoa</taxon>
        <taxon>Mollusca</taxon>
        <taxon>Cephalopoda</taxon>
        <taxon>Coleoidea</taxon>
        <taxon>Octopodiformes</taxon>
        <taxon>Octopoda</taxon>
        <taxon>Incirrata</taxon>
        <taxon>Octopodidae</taxon>
        <taxon>Octopus</taxon>
    </lineage>
</organism>
<evidence type="ECO:0000256" key="2">
    <source>
        <dbReference type="ARBA" id="ARBA00023155"/>
    </source>
</evidence>
<dbReference type="InterPro" id="IPR020479">
    <property type="entry name" value="HD_metazoa"/>
</dbReference>
<dbReference type="PROSITE" id="PS00027">
    <property type="entry name" value="HOMEOBOX_1"/>
    <property type="match status" value="1"/>
</dbReference>
<dbReference type="InterPro" id="IPR042191">
    <property type="entry name" value="GSH1/2"/>
</dbReference>
<evidence type="ECO:0000256" key="6">
    <source>
        <dbReference type="SAM" id="MobiDB-lite"/>
    </source>
</evidence>
<dbReference type="SMART" id="SM00389">
    <property type="entry name" value="HOX"/>
    <property type="match status" value="1"/>
</dbReference>
<protein>
    <recommendedName>
        <fullName evidence="7">Homeobox domain-containing protein</fullName>
    </recommendedName>
</protein>
<evidence type="ECO:0000313" key="8">
    <source>
        <dbReference type="EMBL" id="KOF92045.1"/>
    </source>
</evidence>
<dbReference type="InterPro" id="IPR001356">
    <property type="entry name" value="HD"/>
</dbReference>
<dbReference type="SUPFAM" id="SSF46689">
    <property type="entry name" value="Homeodomain-like"/>
    <property type="match status" value="1"/>
</dbReference>
<keyword evidence="2 4" id="KW-0371">Homeobox</keyword>
<dbReference type="PANTHER" id="PTHR47421">
    <property type="entry name" value="GS HOMEOBOX 2"/>
    <property type="match status" value="1"/>
</dbReference>
<dbReference type="OrthoDB" id="6159439at2759"/>
<dbReference type="GO" id="GO:0000981">
    <property type="term" value="F:DNA-binding transcription factor activity, RNA polymerase II-specific"/>
    <property type="evidence" value="ECO:0007669"/>
    <property type="project" value="InterPro"/>
</dbReference>
<reference evidence="8" key="1">
    <citation type="submission" date="2015-07" db="EMBL/GenBank/DDBJ databases">
        <title>MeaNS - Measles Nucleotide Surveillance Program.</title>
        <authorList>
            <person name="Tran T."/>
            <person name="Druce J."/>
        </authorList>
    </citation>
    <scope>NUCLEOTIDE SEQUENCE</scope>
    <source>
        <strain evidence="8">UCB-OBI-ISO-001</strain>
        <tissue evidence="8">Gonad</tissue>
    </source>
</reference>
<proteinExistence type="predicted"/>
<dbReference type="AlphaFoldDB" id="A0A0L8HTG2"/>
<dbReference type="Pfam" id="PF00046">
    <property type="entry name" value="Homeodomain"/>
    <property type="match status" value="1"/>
</dbReference>
<dbReference type="Gene3D" id="1.10.10.60">
    <property type="entry name" value="Homeodomain-like"/>
    <property type="match status" value="1"/>
</dbReference>
<dbReference type="STRING" id="37653.A0A0L8HTG2"/>
<evidence type="ECO:0000256" key="4">
    <source>
        <dbReference type="PROSITE-ProRule" id="PRU00108"/>
    </source>
</evidence>
<comment type="subcellular location">
    <subcellularLocation>
        <location evidence="4 5">Nucleus</location>
    </subcellularLocation>
</comment>
<evidence type="ECO:0000256" key="1">
    <source>
        <dbReference type="ARBA" id="ARBA00023125"/>
    </source>
</evidence>
<dbReference type="OMA" id="LCIHTPH"/>
<dbReference type="FunFam" id="1.10.10.60:FF:000395">
    <property type="entry name" value="GS homeobox 2"/>
    <property type="match status" value="1"/>
</dbReference>
<evidence type="ECO:0000259" key="7">
    <source>
        <dbReference type="PROSITE" id="PS50071"/>
    </source>
</evidence>
<dbReference type="KEGG" id="obi:106868924"/>
<dbReference type="InterPro" id="IPR017970">
    <property type="entry name" value="Homeobox_CS"/>
</dbReference>
<dbReference type="PANTHER" id="PTHR47421:SF2">
    <property type="entry name" value="GS HOMEOBOX 1"/>
    <property type="match status" value="1"/>
</dbReference>
<dbReference type="InterPro" id="IPR009057">
    <property type="entry name" value="Homeodomain-like_sf"/>
</dbReference>
<accession>A0A0L8HTG2</accession>
<feature type="region of interest" description="Disordered" evidence="6">
    <location>
        <begin position="16"/>
        <end position="51"/>
    </location>
</feature>
<evidence type="ECO:0000256" key="3">
    <source>
        <dbReference type="ARBA" id="ARBA00023242"/>
    </source>
</evidence>
<feature type="DNA-binding region" description="Homeobox" evidence="4">
    <location>
        <begin position="194"/>
        <end position="253"/>
    </location>
</feature>
<dbReference type="GO" id="GO:1990837">
    <property type="term" value="F:sequence-specific double-stranded DNA binding"/>
    <property type="evidence" value="ECO:0007669"/>
    <property type="project" value="TreeGrafter"/>
</dbReference>
<dbReference type="GO" id="GO:0005634">
    <property type="term" value="C:nucleus"/>
    <property type="evidence" value="ECO:0007669"/>
    <property type="project" value="UniProtKB-SubCell"/>
</dbReference>
<dbReference type="PROSITE" id="PS50071">
    <property type="entry name" value="HOMEOBOX_2"/>
    <property type="match status" value="1"/>
</dbReference>
<sequence>MSRSFLVDSLILKKPKVTENGGNSQAGNTHPNHQSPSIHGRGSPSSICPSRLSSTTQPLTCYPRHPSDVLGFCCPLCIHTPHHSVGQVLAGHTTGLASVKPLGDIVTTSSSLVGTIPTTLPSHHRQIDMLSNQLPHFQQTSSLPTYRPTEPRPIGYMNLVFGEIPAKSKYLAPEISDSEASQSSKSSVDDLQSSKRIRTAFTSRQLLELEREFVSNMYLSRLRRIEIATYLNLSEKQVKIWFQNRRVKYKKEGTDESREKCRCLRTCTPRNGSERKKANSDLIGENNGDIVCNKIARMDNGSSDEGDSYHIDISGDIHHCESPSRNSPNT</sequence>
<keyword evidence="3 4" id="KW-0539">Nucleus</keyword>
<gene>
    <name evidence="8" type="ORF">OCBIM_22007440mg</name>
</gene>
<keyword evidence="1 4" id="KW-0238">DNA-binding</keyword>
<dbReference type="PRINTS" id="PR00024">
    <property type="entry name" value="HOMEOBOX"/>
</dbReference>
<dbReference type="CDD" id="cd00086">
    <property type="entry name" value="homeodomain"/>
    <property type="match status" value="1"/>
</dbReference>
<evidence type="ECO:0000256" key="5">
    <source>
        <dbReference type="RuleBase" id="RU000682"/>
    </source>
</evidence>
<dbReference type="EMBL" id="KQ417414">
    <property type="protein sequence ID" value="KOF92045.1"/>
    <property type="molecule type" value="Genomic_DNA"/>
</dbReference>
<name>A0A0L8HTG2_OCTBM</name>
<feature type="compositionally biased region" description="Polar residues" evidence="6">
    <location>
        <begin position="20"/>
        <end position="37"/>
    </location>
</feature>
<feature type="domain" description="Homeobox" evidence="7">
    <location>
        <begin position="192"/>
        <end position="252"/>
    </location>
</feature>